<keyword evidence="2" id="KW-0808">Transferase</keyword>
<protein>
    <submittedName>
        <fullName evidence="2">Putative methyltransferase</fullName>
    </submittedName>
</protein>
<dbReference type="Gene3D" id="3.40.50.150">
    <property type="entry name" value="Vaccinia Virus protein VP39"/>
    <property type="match status" value="1"/>
</dbReference>
<dbReference type="GO" id="GO:0008168">
    <property type="term" value="F:methyltransferase activity"/>
    <property type="evidence" value="ECO:0007669"/>
    <property type="project" value="UniProtKB-KW"/>
</dbReference>
<gene>
    <name evidence="2" type="ORF">ERS852492_01200</name>
</gene>
<dbReference type="EMBL" id="CZBV01000003">
    <property type="protein sequence ID" value="CUQ83466.1"/>
    <property type="molecule type" value="Genomic_DNA"/>
</dbReference>
<evidence type="ECO:0000313" key="3">
    <source>
        <dbReference type="Proteomes" id="UP000095780"/>
    </source>
</evidence>
<proteinExistence type="predicted"/>
<sequence>MNYVVESYENYKEEDRLTTNNARKIEFITTTRVLDEVIDAESKILDCAAGTGVYAFWLADKGHDVTATDITPRHIDIINQTLKTKKYSMNTAVLDATDMSCFADDTFDVVLNMEPFYHLLVEQMKEKQGVTEKLKAENQMLWGKDE</sequence>
<dbReference type="RefSeq" id="WP_055286630.1">
    <property type="nucleotide sequence ID" value="NZ_CABIXW010000003.1"/>
</dbReference>
<reference evidence="2 3" key="1">
    <citation type="submission" date="2015-09" db="EMBL/GenBank/DDBJ databases">
        <authorList>
            <consortium name="Pathogen Informatics"/>
        </authorList>
    </citation>
    <scope>NUCLEOTIDE SEQUENCE [LARGE SCALE GENOMIC DNA]</scope>
    <source>
        <strain evidence="2 3">2789STDY5834878</strain>
    </source>
</reference>
<dbReference type="InterPro" id="IPR029063">
    <property type="entry name" value="SAM-dependent_MTases_sf"/>
</dbReference>
<evidence type="ECO:0000259" key="1">
    <source>
        <dbReference type="Pfam" id="PF13649"/>
    </source>
</evidence>
<organism evidence="2 3">
    <name type="scientific">Lachnospira eligens</name>
    <dbReference type="NCBI Taxonomy" id="39485"/>
    <lineage>
        <taxon>Bacteria</taxon>
        <taxon>Bacillati</taxon>
        <taxon>Bacillota</taxon>
        <taxon>Clostridia</taxon>
        <taxon>Lachnospirales</taxon>
        <taxon>Lachnospiraceae</taxon>
        <taxon>Lachnospira</taxon>
    </lineage>
</organism>
<dbReference type="Proteomes" id="UP000095780">
    <property type="component" value="Unassembled WGS sequence"/>
</dbReference>
<dbReference type="GO" id="GO:0032259">
    <property type="term" value="P:methylation"/>
    <property type="evidence" value="ECO:0007669"/>
    <property type="project" value="UniProtKB-KW"/>
</dbReference>
<feature type="domain" description="Methyltransferase" evidence="1">
    <location>
        <begin position="44"/>
        <end position="124"/>
    </location>
</feature>
<dbReference type="Pfam" id="PF13649">
    <property type="entry name" value="Methyltransf_25"/>
    <property type="match status" value="1"/>
</dbReference>
<evidence type="ECO:0000313" key="2">
    <source>
        <dbReference type="EMBL" id="CUQ83466.1"/>
    </source>
</evidence>
<accession>A0A174ZH03</accession>
<dbReference type="SUPFAM" id="SSF53335">
    <property type="entry name" value="S-adenosyl-L-methionine-dependent methyltransferases"/>
    <property type="match status" value="1"/>
</dbReference>
<keyword evidence="2" id="KW-0489">Methyltransferase</keyword>
<dbReference type="InterPro" id="IPR041698">
    <property type="entry name" value="Methyltransf_25"/>
</dbReference>
<dbReference type="CDD" id="cd02440">
    <property type="entry name" value="AdoMet_MTases"/>
    <property type="match status" value="1"/>
</dbReference>
<name>A0A174ZH03_9FIRM</name>
<dbReference type="AlphaFoldDB" id="A0A174ZH03"/>